<name>A0ABD1Y777_9MARC</name>
<organism evidence="3 4">
    <name type="scientific">Riccia fluitans</name>
    <dbReference type="NCBI Taxonomy" id="41844"/>
    <lineage>
        <taxon>Eukaryota</taxon>
        <taxon>Viridiplantae</taxon>
        <taxon>Streptophyta</taxon>
        <taxon>Embryophyta</taxon>
        <taxon>Marchantiophyta</taxon>
        <taxon>Marchantiopsida</taxon>
        <taxon>Marchantiidae</taxon>
        <taxon>Marchantiales</taxon>
        <taxon>Ricciaceae</taxon>
        <taxon>Riccia</taxon>
    </lineage>
</organism>
<dbReference type="CDD" id="cd03416">
    <property type="entry name" value="CbiX_SirB_N"/>
    <property type="match status" value="1"/>
</dbReference>
<reference evidence="3 4" key="1">
    <citation type="submission" date="2024-09" db="EMBL/GenBank/DDBJ databases">
        <title>Chromosome-scale assembly of Riccia fluitans.</title>
        <authorList>
            <person name="Paukszto L."/>
            <person name="Sawicki J."/>
            <person name="Karawczyk K."/>
            <person name="Piernik-Szablinska J."/>
            <person name="Szczecinska M."/>
            <person name="Mazdziarz M."/>
        </authorList>
    </citation>
    <scope>NUCLEOTIDE SEQUENCE [LARGE SCALE GENOMIC DNA]</scope>
    <source>
        <strain evidence="3">Rf_01</strain>
        <tissue evidence="3">Aerial parts of the thallus</tissue>
    </source>
</reference>
<dbReference type="Gene3D" id="3.40.50.1400">
    <property type="match status" value="1"/>
</dbReference>
<sequence length="260" mass="28666">MNSGCLVYRLVSISDSRITFSREIETSSGRDSLSFGGFSLTPECGRTSGLNLLGFHRSTASRKKLRVGDLNMGEGGIPLPRGVCGAAVQSKLADGDGIVIVDHGSRRAQSNAMLHEFVKLYKERTGRSVVEAAHMELANPTISDAFDRCVEQGASRIIISPYFLFPGRHWDKDIPSIAAEAAKKHRNIPYIVTAPIGLHEQMVTVISDRMEYCLSQVAGEIAELAKYAEEKRWRSVAAVTFRSNQILASSRSYRQLMSQR</sequence>
<dbReference type="SUPFAM" id="SSF53800">
    <property type="entry name" value="Chelatase"/>
    <property type="match status" value="1"/>
</dbReference>
<evidence type="ECO:0000256" key="1">
    <source>
        <dbReference type="ARBA" id="ARBA00022723"/>
    </source>
</evidence>
<comment type="caution">
    <text evidence="3">The sequence shown here is derived from an EMBL/GenBank/DDBJ whole genome shotgun (WGS) entry which is preliminary data.</text>
</comment>
<evidence type="ECO:0000313" key="4">
    <source>
        <dbReference type="Proteomes" id="UP001605036"/>
    </source>
</evidence>
<dbReference type="GO" id="GO:0046872">
    <property type="term" value="F:metal ion binding"/>
    <property type="evidence" value="ECO:0007669"/>
    <property type="project" value="UniProtKB-KW"/>
</dbReference>
<protein>
    <submittedName>
        <fullName evidence="3">Uncharacterized protein</fullName>
    </submittedName>
</protein>
<dbReference type="AlphaFoldDB" id="A0ABD1Y777"/>
<dbReference type="InterPro" id="IPR050963">
    <property type="entry name" value="Sirohydro_Cobaltochel/CbiX"/>
</dbReference>
<gene>
    <name evidence="3" type="ORF">R1flu_002791</name>
</gene>
<keyword evidence="2" id="KW-0456">Lyase</keyword>
<dbReference type="PANTHER" id="PTHR33542:SF3">
    <property type="entry name" value="SIROHYDROCHLORIN FERROCHELATASE, CHLOROPLASTIC"/>
    <property type="match status" value="1"/>
</dbReference>
<accession>A0ABD1Y777</accession>
<evidence type="ECO:0000313" key="3">
    <source>
        <dbReference type="EMBL" id="KAL2622586.1"/>
    </source>
</evidence>
<dbReference type="Pfam" id="PF01903">
    <property type="entry name" value="CbiX"/>
    <property type="match status" value="1"/>
</dbReference>
<dbReference type="Proteomes" id="UP001605036">
    <property type="component" value="Unassembled WGS sequence"/>
</dbReference>
<dbReference type="PANTHER" id="PTHR33542">
    <property type="entry name" value="SIROHYDROCHLORIN FERROCHELATASE, CHLOROPLASTIC"/>
    <property type="match status" value="1"/>
</dbReference>
<dbReference type="InterPro" id="IPR002762">
    <property type="entry name" value="CbiX-like"/>
</dbReference>
<dbReference type="EMBL" id="JBHFFA010000006">
    <property type="protein sequence ID" value="KAL2622586.1"/>
    <property type="molecule type" value="Genomic_DNA"/>
</dbReference>
<proteinExistence type="predicted"/>
<dbReference type="GO" id="GO:0016829">
    <property type="term" value="F:lyase activity"/>
    <property type="evidence" value="ECO:0007669"/>
    <property type="project" value="UniProtKB-KW"/>
</dbReference>
<evidence type="ECO:0000256" key="2">
    <source>
        <dbReference type="ARBA" id="ARBA00023239"/>
    </source>
</evidence>
<keyword evidence="4" id="KW-1185">Reference proteome</keyword>
<keyword evidence="1" id="KW-0479">Metal-binding</keyword>